<dbReference type="EMBL" id="CP002498">
    <property type="protein sequence ID" value="AET38378.1"/>
    <property type="molecule type" value="Genomic_DNA"/>
</dbReference>
<dbReference type="RefSeq" id="XP_003645195.1">
    <property type="nucleotide sequence ID" value="XM_003645147.1"/>
</dbReference>
<accession>G8JNV3</accession>
<evidence type="ECO:0000313" key="2">
    <source>
        <dbReference type="EMBL" id="AET38378.1"/>
    </source>
</evidence>
<keyword evidence="3" id="KW-1185">Reference proteome</keyword>
<feature type="region of interest" description="Disordered" evidence="1">
    <location>
        <begin position="32"/>
        <end position="96"/>
    </location>
</feature>
<feature type="compositionally biased region" description="Low complexity" evidence="1">
    <location>
        <begin position="32"/>
        <end position="42"/>
    </location>
</feature>
<dbReference type="KEGG" id="erc:Ecym_2668"/>
<organism evidence="2 3">
    <name type="scientific">Eremothecium cymbalariae (strain CBS 270.75 / DBVPG 7215 / KCTC 17166 / NRRL Y-17582)</name>
    <name type="common">Yeast</name>
    <dbReference type="NCBI Taxonomy" id="931890"/>
    <lineage>
        <taxon>Eukaryota</taxon>
        <taxon>Fungi</taxon>
        <taxon>Dikarya</taxon>
        <taxon>Ascomycota</taxon>
        <taxon>Saccharomycotina</taxon>
        <taxon>Saccharomycetes</taxon>
        <taxon>Saccharomycetales</taxon>
        <taxon>Saccharomycetaceae</taxon>
        <taxon>Eremothecium</taxon>
    </lineage>
</organism>
<sequence>MLSFLKAKILYKACFSSSHQKRTYTGVAAHPHTTASAAPGTAISRPDPAPVPLPQPQRLTPDQPPEHDAAADELTLLRPGSRRADPASGASRCWPGSHRKLNRTSLLLDAATMREYTLALEHLVEENPAHDHLQQYRLAVPSRDDTANTPPSVCSSPPSSFASTSPITSPHCSLSTASSPLSDVSIQELIYDDCEEQEKYALAAAAVAAATMSTPACGAGPRALPGGPVVCCRERAPCCSGASKHAFGLPPTATVAPCNTRLIVVDNPIDHGLRTTRPPPKTLHTECLISFEEDDDTYIAPPCNRTLLEF</sequence>
<dbReference type="InParanoid" id="G8JNV3"/>
<name>G8JNV3_ERECY</name>
<reference evidence="3" key="1">
    <citation type="journal article" date="2012" name="G3 (Bethesda)">
        <title>Pichia sorbitophila, an interspecies yeast hybrid reveals early steps of genome resolution following polyploidization.</title>
        <authorList>
            <person name="Leh Louis V."/>
            <person name="Despons L."/>
            <person name="Friedrich A."/>
            <person name="Martin T."/>
            <person name="Durrens P."/>
            <person name="Casaregola S."/>
            <person name="Neuveglise C."/>
            <person name="Fairhead C."/>
            <person name="Marck C."/>
            <person name="Cruz J.A."/>
            <person name="Straub M.L."/>
            <person name="Kugler V."/>
            <person name="Sacerdot C."/>
            <person name="Uzunov Z."/>
            <person name="Thierry A."/>
            <person name="Weiss S."/>
            <person name="Bleykasten C."/>
            <person name="De Montigny J."/>
            <person name="Jacques N."/>
            <person name="Jung P."/>
            <person name="Lemaire M."/>
            <person name="Mallet S."/>
            <person name="Morel G."/>
            <person name="Richard G.F."/>
            <person name="Sarkar A."/>
            <person name="Savel G."/>
            <person name="Schacherer J."/>
            <person name="Seret M.L."/>
            <person name="Talla E."/>
            <person name="Samson G."/>
            <person name="Jubin C."/>
            <person name="Poulain J."/>
            <person name="Vacherie B."/>
            <person name="Barbe V."/>
            <person name="Pelletier E."/>
            <person name="Sherman D.J."/>
            <person name="Westhof E."/>
            <person name="Weissenbach J."/>
            <person name="Baret P.V."/>
            <person name="Wincker P."/>
            <person name="Gaillardin C."/>
            <person name="Dujon B."/>
            <person name="Souciet J.L."/>
        </authorList>
    </citation>
    <scope>NUCLEOTIDE SEQUENCE [LARGE SCALE GENOMIC DNA]</scope>
    <source>
        <strain evidence="3">CBS 270.75 / DBVPG 7215 / KCTC 17166 / NRRL Y-17582</strain>
    </source>
</reference>
<protein>
    <submittedName>
        <fullName evidence="2">Uncharacterized protein</fullName>
    </submittedName>
</protein>
<dbReference type="Proteomes" id="UP000006790">
    <property type="component" value="Chromosome 2"/>
</dbReference>
<gene>
    <name evidence="2" type="ordered locus">Ecym_2668</name>
</gene>
<proteinExistence type="predicted"/>
<evidence type="ECO:0000256" key="1">
    <source>
        <dbReference type="SAM" id="MobiDB-lite"/>
    </source>
</evidence>
<dbReference type="AlphaFoldDB" id="G8JNV3"/>
<evidence type="ECO:0000313" key="3">
    <source>
        <dbReference type="Proteomes" id="UP000006790"/>
    </source>
</evidence>
<dbReference type="HOGENOM" id="CLU_897239_0_0_1"/>
<dbReference type="GeneID" id="11470771"/>